<dbReference type="InterPro" id="IPR036097">
    <property type="entry name" value="HisK_dim/P_sf"/>
</dbReference>
<dbReference type="PROSITE" id="PS50109">
    <property type="entry name" value="HIS_KIN"/>
    <property type="match status" value="1"/>
</dbReference>
<reference evidence="13 14" key="1">
    <citation type="submission" date="2020-08" db="EMBL/GenBank/DDBJ databases">
        <title>Bridging the membrane lipid divide: bacteria of the FCB group superphylum have the potential to synthesize archaeal ether lipids.</title>
        <authorList>
            <person name="Villanueva L."/>
            <person name="Von Meijenfeldt F.A.B."/>
            <person name="Westbye A.B."/>
            <person name="Yadav S."/>
            <person name="Hopmans E.C."/>
            <person name="Dutilh B.E."/>
            <person name="Sinninghe Damste J.S."/>
        </authorList>
    </citation>
    <scope>NUCLEOTIDE SEQUENCE [LARGE SCALE GENOMIC DNA]</scope>
    <source>
        <strain evidence="13">NIOZ-UU82</strain>
    </source>
</reference>
<dbReference type="PROSITE" id="PS50112">
    <property type="entry name" value="PAS"/>
    <property type="match status" value="1"/>
</dbReference>
<keyword evidence="7" id="KW-0067">ATP-binding</keyword>
<feature type="transmembrane region" description="Helical" evidence="9">
    <location>
        <begin position="45"/>
        <end position="64"/>
    </location>
</feature>
<dbReference type="SUPFAM" id="SSF55874">
    <property type="entry name" value="ATPase domain of HSP90 chaperone/DNA topoisomerase II/histidine kinase"/>
    <property type="match status" value="1"/>
</dbReference>
<dbReference type="CDD" id="cd00082">
    <property type="entry name" value="HisKA"/>
    <property type="match status" value="1"/>
</dbReference>
<keyword evidence="9" id="KW-1133">Transmembrane helix</keyword>
<dbReference type="InterPro" id="IPR003594">
    <property type="entry name" value="HATPase_dom"/>
</dbReference>
<dbReference type="Gene3D" id="3.30.450.20">
    <property type="entry name" value="PAS domain"/>
    <property type="match status" value="1"/>
</dbReference>
<evidence type="ECO:0000256" key="1">
    <source>
        <dbReference type="ARBA" id="ARBA00000085"/>
    </source>
</evidence>
<evidence type="ECO:0000259" key="12">
    <source>
        <dbReference type="PROSITE" id="PS50113"/>
    </source>
</evidence>
<dbReference type="SMART" id="SM00388">
    <property type="entry name" value="HisKA"/>
    <property type="match status" value="1"/>
</dbReference>
<evidence type="ECO:0000256" key="8">
    <source>
        <dbReference type="ARBA" id="ARBA00023012"/>
    </source>
</evidence>
<evidence type="ECO:0000313" key="13">
    <source>
        <dbReference type="EMBL" id="MBC8199145.1"/>
    </source>
</evidence>
<keyword evidence="9" id="KW-0472">Membrane</keyword>
<comment type="catalytic activity">
    <reaction evidence="1">
        <text>ATP + protein L-histidine = ADP + protein N-phospho-L-histidine.</text>
        <dbReference type="EC" id="2.7.13.3"/>
    </reaction>
</comment>
<sequence>MDLENKLKLNKAALIISWFIAFLCFILTLMMSIQKTHVGANSLFWIQGAGIFALLTGMAGALFYDQWRFRILQNQISAQFKKLKRYEERYRSLVESAEDFIFTVDGSGRFRSLNSFTAAFFGGTPSQFIGQPLSNLFSKKVAEKQIDIIKHVFQVGKSVRDDFMVTTGEHQVLLNANFMPHKDEKGNVRSVLCIAKDITESKKLENQLVNTEKLASMGTLAAGVAHEINNPLAIILGFADLLLEKCEKNSRLYQDLKTIERHSLHCKAVVENLLRFARHGEGLYEYCDINEAIRNIMDVVKHSLDMNDIELRLNLAPDLPEVKGDLRQMQQVILNLINNAAASMKNGGILWISSALDANNEKVVVIVRDNGHGILPEYMDKIFDPFFTTKSKGEGTGLGLSVSHGIITKYEGAITCESNTANSGSNPKGTTFTITLRIKQD</sequence>
<keyword evidence="5" id="KW-0547">Nucleotide-binding</keyword>
<evidence type="ECO:0000256" key="9">
    <source>
        <dbReference type="SAM" id="Phobius"/>
    </source>
</evidence>
<dbReference type="InterPro" id="IPR003661">
    <property type="entry name" value="HisK_dim/P_dom"/>
</dbReference>
<evidence type="ECO:0000256" key="5">
    <source>
        <dbReference type="ARBA" id="ARBA00022741"/>
    </source>
</evidence>
<gene>
    <name evidence="13" type="ORF">H8E80_03745</name>
</gene>
<evidence type="ECO:0000256" key="7">
    <source>
        <dbReference type="ARBA" id="ARBA00022840"/>
    </source>
</evidence>
<dbReference type="GO" id="GO:0000155">
    <property type="term" value="F:phosphorelay sensor kinase activity"/>
    <property type="evidence" value="ECO:0007669"/>
    <property type="project" value="InterPro"/>
</dbReference>
<evidence type="ECO:0000259" key="11">
    <source>
        <dbReference type="PROSITE" id="PS50112"/>
    </source>
</evidence>
<keyword evidence="9" id="KW-0812">Transmembrane</keyword>
<dbReference type="InterPro" id="IPR035965">
    <property type="entry name" value="PAS-like_dom_sf"/>
</dbReference>
<dbReference type="EMBL" id="JACNLL010000037">
    <property type="protein sequence ID" value="MBC8199145.1"/>
    <property type="molecule type" value="Genomic_DNA"/>
</dbReference>
<dbReference type="InterPro" id="IPR005467">
    <property type="entry name" value="His_kinase_dom"/>
</dbReference>
<dbReference type="EC" id="2.7.13.3" evidence="2"/>
<dbReference type="Pfam" id="PF00512">
    <property type="entry name" value="HisKA"/>
    <property type="match status" value="1"/>
</dbReference>
<feature type="domain" description="PAS" evidence="11">
    <location>
        <begin position="86"/>
        <end position="156"/>
    </location>
</feature>
<comment type="caution">
    <text evidence="13">The sequence shown here is derived from an EMBL/GenBank/DDBJ whole genome shotgun (WGS) entry which is preliminary data.</text>
</comment>
<dbReference type="InterPro" id="IPR000700">
    <property type="entry name" value="PAS-assoc_C"/>
</dbReference>
<dbReference type="PRINTS" id="PR00344">
    <property type="entry name" value="BCTRLSENSOR"/>
</dbReference>
<evidence type="ECO:0000256" key="3">
    <source>
        <dbReference type="ARBA" id="ARBA00022553"/>
    </source>
</evidence>
<dbReference type="InterPro" id="IPR036890">
    <property type="entry name" value="HATPase_C_sf"/>
</dbReference>
<feature type="domain" description="Histidine kinase" evidence="10">
    <location>
        <begin position="223"/>
        <end position="440"/>
    </location>
</feature>
<dbReference type="PROSITE" id="PS50113">
    <property type="entry name" value="PAC"/>
    <property type="match status" value="1"/>
</dbReference>
<keyword evidence="4" id="KW-0808">Transferase</keyword>
<keyword evidence="8" id="KW-0902">Two-component regulatory system</keyword>
<evidence type="ECO:0000313" key="14">
    <source>
        <dbReference type="Proteomes" id="UP000603545"/>
    </source>
</evidence>
<evidence type="ECO:0000259" key="10">
    <source>
        <dbReference type="PROSITE" id="PS50109"/>
    </source>
</evidence>
<dbReference type="InterPro" id="IPR013656">
    <property type="entry name" value="PAS_4"/>
</dbReference>
<keyword evidence="3" id="KW-0597">Phosphoprotein</keyword>
<dbReference type="SUPFAM" id="SSF55785">
    <property type="entry name" value="PYP-like sensor domain (PAS domain)"/>
    <property type="match status" value="1"/>
</dbReference>
<evidence type="ECO:0000256" key="2">
    <source>
        <dbReference type="ARBA" id="ARBA00012438"/>
    </source>
</evidence>
<dbReference type="SMART" id="SM00387">
    <property type="entry name" value="HATPase_c"/>
    <property type="match status" value="1"/>
</dbReference>
<dbReference type="PANTHER" id="PTHR43065">
    <property type="entry name" value="SENSOR HISTIDINE KINASE"/>
    <property type="match status" value="1"/>
</dbReference>
<organism evidence="13 14">
    <name type="scientific">Candidatus Desulfaltia bathyphila</name>
    <dbReference type="NCBI Taxonomy" id="2841697"/>
    <lineage>
        <taxon>Bacteria</taxon>
        <taxon>Pseudomonadati</taxon>
        <taxon>Thermodesulfobacteriota</taxon>
        <taxon>Desulfobacteria</taxon>
        <taxon>Desulfobacterales</taxon>
        <taxon>Desulfobacterales incertae sedis</taxon>
        <taxon>Candidatus Desulfaltia</taxon>
    </lineage>
</organism>
<feature type="transmembrane region" description="Helical" evidence="9">
    <location>
        <begin position="12"/>
        <end position="33"/>
    </location>
</feature>
<dbReference type="Pfam" id="PF02518">
    <property type="entry name" value="HATPase_c"/>
    <property type="match status" value="1"/>
</dbReference>
<keyword evidence="6" id="KW-0418">Kinase</keyword>
<feature type="domain" description="PAC" evidence="12">
    <location>
        <begin position="157"/>
        <end position="210"/>
    </location>
</feature>
<evidence type="ECO:0000256" key="4">
    <source>
        <dbReference type="ARBA" id="ARBA00022679"/>
    </source>
</evidence>
<proteinExistence type="predicted"/>
<dbReference type="InterPro" id="IPR004358">
    <property type="entry name" value="Sig_transdc_His_kin-like_C"/>
</dbReference>
<dbReference type="SUPFAM" id="SSF47384">
    <property type="entry name" value="Homodimeric domain of signal transducing histidine kinase"/>
    <property type="match status" value="1"/>
</dbReference>
<dbReference type="Proteomes" id="UP000603545">
    <property type="component" value="Unassembled WGS sequence"/>
</dbReference>
<dbReference type="NCBIfam" id="TIGR00229">
    <property type="entry name" value="sensory_box"/>
    <property type="match status" value="1"/>
</dbReference>
<dbReference type="Gene3D" id="1.10.287.130">
    <property type="match status" value="1"/>
</dbReference>
<dbReference type="GO" id="GO:0005524">
    <property type="term" value="F:ATP binding"/>
    <property type="evidence" value="ECO:0007669"/>
    <property type="project" value="UniProtKB-KW"/>
</dbReference>
<dbReference type="CDD" id="cd00130">
    <property type="entry name" value="PAS"/>
    <property type="match status" value="1"/>
</dbReference>
<dbReference type="Pfam" id="PF08448">
    <property type="entry name" value="PAS_4"/>
    <property type="match status" value="1"/>
</dbReference>
<dbReference type="SMART" id="SM00091">
    <property type="entry name" value="PAS"/>
    <property type="match status" value="1"/>
</dbReference>
<protein>
    <recommendedName>
        <fullName evidence="2">histidine kinase</fullName>
        <ecNumber evidence="2">2.7.13.3</ecNumber>
    </recommendedName>
</protein>
<dbReference type="Gene3D" id="3.30.565.10">
    <property type="entry name" value="Histidine kinase-like ATPase, C-terminal domain"/>
    <property type="match status" value="1"/>
</dbReference>
<dbReference type="InterPro" id="IPR000014">
    <property type="entry name" value="PAS"/>
</dbReference>
<evidence type="ECO:0000256" key="6">
    <source>
        <dbReference type="ARBA" id="ARBA00022777"/>
    </source>
</evidence>
<dbReference type="PANTHER" id="PTHR43065:SF46">
    <property type="entry name" value="C4-DICARBOXYLATE TRANSPORT SENSOR PROTEIN DCTB"/>
    <property type="match status" value="1"/>
</dbReference>
<accession>A0A8J6N420</accession>
<dbReference type="AlphaFoldDB" id="A0A8J6N420"/>
<name>A0A8J6N420_9BACT</name>